<dbReference type="AlphaFoldDB" id="A0A0D2KV69"/>
<dbReference type="Proteomes" id="UP000054498">
    <property type="component" value="Unassembled WGS sequence"/>
</dbReference>
<sequence length="92" mass="9024">MTLQTPFKRAASTAGAAAADGQDDDGPSASPRRGSWRRTLLGERAAAAQSATTASAGRGHTSFSSALPVAGPDPATSFVAALPADDTGALGP</sequence>
<gene>
    <name evidence="2" type="ORF">MNEG_8693</name>
</gene>
<name>A0A0D2KV69_9CHLO</name>
<evidence type="ECO:0000313" key="2">
    <source>
        <dbReference type="EMBL" id="KIY99268.1"/>
    </source>
</evidence>
<evidence type="ECO:0000256" key="1">
    <source>
        <dbReference type="SAM" id="MobiDB-lite"/>
    </source>
</evidence>
<dbReference type="KEGG" id="mng:MNEG_8693"/>
<accession>A0A0D2KV69</accession>
<feature type="region of interest" description="Disordered" evidence="1">
    <location>
        <begin position="1"/>
        <end position="92"/>
    </location>
</feature>
<feature type="compositionally biased region" description="Low complexity" evidence="1">
    <location>
        <begin position="45"/>
        <end position="56"/>
    </location>
</feature>
<protein>
    <submittedName>
        <fullName evidence="2">Uncharacterized protein</fullName>
    </submittedName>
</protein>
<reference evidence="2 3" key="1">
    <citation type="journal article" date="2013" name="BMC Genomics">
        <title>Reconstruction of the lipid metabolism for the microalga Monoraphidium neglectum from its genome sequence reveals characteristics suitable for biofuel production.</title>
        <authorList>
            <person name="Bogen C."/>
            <person name="Al-Dilaimi A."/>
            <person name="Albersmeier A."/>
            <person name="Wichmann J."/>
            <person name="Grundmann M."/>
            <person name="Rupp O."/>
            <person name="Lauersen K.J."/>
            <person name="Blifernez-Klassen O."/>
            <person name="Kalinowski J."/>
            <person name="Goesmann A."/>
            <person name="Mussgnug J.H."/>
            <person name="Kruse O."/>
        </authorList>
    </citation>
    <scope>NUCLEOTIDE SEQUENCE [LARGE SCALE GENOMIC DNA]</scope>
    <source>
        <strain evidence="2 3">SAG 48.87</strain>
    </source>
</reference>
<proteinExistence type="predicted"/>
<feature type="compositionally biased region" description="Low complexity" evidence="1">
    <location>
        <begin position="10"/>
        <end position="20"/>
    </location>
</feature>
<dbReference type="RefSeq" id="XP_013898288.1">
    <property type="nucleotide sequence ID" value="XM_014042834.1"/>
</dbReference>
<dbReference type="EMBL" id="KK101898">
    <property type="protein sequence ID" value="KIY99268.1"/>
    <property type="molecule type" value="Genomic_DNA"/>
</dbReference>
<dbReference type="GeneID" id="25741568"/>
<keyword evidence="3" id="KW-1185">Reference proteome</keyword>
<organism evidence="2 3">
    <name type="scientific">Monoraphidium neglectum</name>
    <dbReference type="NCBI Taxonomy" id="145388"/>
    <lineage>
        <taxon>Eukaryota</taxon>
        <taxon>Viridiplantae</taxon>
        <taxon>Chlorophyta</taxon>
        <taxon>core chlorophytes</taxon>
        <taxon>Chlorophyceae</taxon>
        <taxon>CS clade</taxon>
        <taxon>Sphaeropleales</taxon>
        <taxon>Selenastraceae</taxon>
        <taxon>Monoraphidium</taxon>
    </lineage>
</organism>
<evidence type="ECO:0000313" key="3">
    <source>
        <dbReference type="Proteomes" id="UP000054498"/>
    </source>
</evidence>